<proteinExistence type="predicted"/>
<sequence>MAKGNRNPSKGSKPEKLVRDALMVAVNREAQDAEGKPTKKLALLADKVVSKALDGDMVAAKEIFDRLDGKPRQEIEHSGEVDTGPEMSNMEIARRLAFALTQGQVNEGG</sequence>
<organism evidence="1 2">
    <name type="scientific">Pelagibius litoralis</name>
    <dbReference type="NCBI Taxonomy" id="374515"/>
    <lineage>
        <taxon>Bacteria</taxon>
        <taxon>Pseudomonadati</taxon>
        <taxon>Pseudomonadota</taxon>
        <taxon>Alphaproteobacteria</taxon>
        <taxon>Rhodospirillales</taxon>
        <taxon>Rhodovibrionaceae</taxon>
        <taxon>Pelagibius</taxon>
    </lineage>
</organism>
<keyword evidence="2" id="KW-1185">Reference proteome</keyword>
<gene>
    <name evidence="1" type="ORF">HBA54_04895</name>
</gene>
<dbReference type="AlphaFoldDB" id="A0A967EWR1"/>
<comment type="caution">
    <text evidence="1">The sequence shown here is derived from an EMBL/GenBank/DDBJ whole genome shotgun (WGS) entry which is preliminary data.</text>
</comment>
<dbReference type="Proteomes" id="UP000761264">
    <property type="component" value="Unassembled WGS sequence"/>
</dbReference>
<reference evidence="1" key="1">
    <citation type="submission" date="2020-03" db="EMBL/GenBank/DDBJ databases">
        <title>Genome of Pelagibius litoralis DSM 21314T.</title>
        <authorList>
            <person name="Wang G."/>
        </authorList>
    </citation>
    <scope>NUCLEOTIDE SEQUENCE</scope>
    <source>
        <strain evidence="1">DSM 21314</strain>
    </source>
</reference>
<dbReference type="EMBL" id="JAAQPH010000003">
    <property type="protein sequence ID" value="NIA67923.1"/>
    <property type="molecule type" value="Genomic_DNA"/>
</dbReference>
<name>A0A967EWR1_9PROT</name>
<dbReference type="RefSeq" id="WP_167221973.1">
    <property type="nucleotide sequence ID" value="NZ_JAAQPH010000003.1"/>
</dbReference>
<evidence type="ECO:0000313" key="1">
    <source>
        <dbReference type="EMBL" id="NIA67923.1"/>
    </source>
</evidence>
<accession>A0A967EWR1</accession>
<evidence type="ECO:0000313" key="2">
    <source>
        <dbReference type="Proteomes" id="UP000761264"/>
    </source>
</evidence>
<protein>
    <submittedName>
        <fullName evidence="1">Uncharacterized protein</fullName>
    </submittedName>
</protein>